<dbReference type="EC" id="3.1.2.4" evidence="2"/>
<dbReference type="NCBIfam" id="NF004127">
    <property type="entry name" value="PRK05617.1"/>
    <property type="match status" value="1"/>
</dbReference>
<proteinExistence type="predicted"/>
<gene>
    <name evidence="5" type="ORF">GCM10022239_08890</name>
</gene>
<comment type="catalytic activity">
    <reaction evidence="1">
        <text>3-hydroxy-2-methylpropanoyl-CoA + H2O = 3-hydroxy-2-methylpropanoate + CoA + H(+)</text>
        <dbReference type="Rhea" id="RHEA:20888"/>
        <dbReference type="ChEBI" id="CHEBI:11805"/>
        <dbReference type="ChEBI" id="CHEBI:15377"/>
        <dbReference type="ChEBI" id="CHEBI:15378"/>
        <dbReference type="ChEBI" id="CHEBI:57287"/>
        <dbReference type="ChEBI" id="CHEBI:57340"/>
        <dbReference type="EC" id="3.1.2.4"/>
    </reaction>
</comment>
<reference evidence="6" key="1">
    <citation type="journal article" date="2019" name="Int. J. Syst. Evol. Microbiol.">
        <title>The Global Catalogue of Microorganisms (GCM) 10K type strain sequencing project: providing services to taxonomists for standard genome sequencing and annotation.</title>
        <authorList>
            <consortium name="The Broad Institute Genomics Platform"/>
            <consortium name="The Broad Institute Genome Sequencing Center for Infectious Disease"/>
            <person name="Wu L."/>
            <person name="Ma J."/>
        </authorList>
    </citation>
    <scope>NUCLEOTIDE SEQUENCE [LARGE SCALE GENOMIC DNA]</scope>
    <source>
        <strain evidence="6">JCM 16949</strain>
    </source>
</reference>
<evidence type="ECO:0000256" key="1">
    <source>
        <dbReference type="ARBA" id="ARBA00001709"/>
    </source>
</evidence>
<dbReference type="Pfam" id="PF16113">
    <property type="entry name" value="ECH_2"/>
    <property type="match status" value="1"/>
</dbReference>
<protein>
    <recommendedName>
        <fullName evidence="2">3-hydroxyisobutyryl-CoA hydrolase</fullName>
        <ecNumber evidence="2">3.1.2.4</ecNumber>
    </recommendedName>
</protein>
<sequence>MEFTDDEVLVKRAGRLGHLILNRPKAMNALTRPMVRTMAAALDAWETDDGVDTVLLTGAGERGLCAGGDIVGMYHDAIAGGEASRLFWHDEYHLNARIGGYPKSYVVFMDGVVLGGGIGVSAHGSARIATERTRFGMPEVGIGFAPDVGGPFLLSRAPGELGTHLAMTGGMGTGADAIALGFADHYVHSDWLPALATALETTPAAEAIAAVTMAAPDSALLAQRDWIDHCYAGDDAATIVGRLQDSAVPEAREAASVILTKSPTGVSVALEAVRRAKRLATLEEALDQDFRVSNRFIENPEMIEGIRAQVIDKDRRPRWEPATIGGVARGTVEAYFASLGDQELGLSARTKRSTS</sequence>
<evidence type="ECO:0000313" key="6">
    <source>
        <dbReference type="Proteomes" id="UP001501004"/>
    </source>
</evidence>
<dbReference type="InterPro" id="IPR029045">
    <property type="entry name" value="ClpP/crotonase-like_dom_sf"/>
</dbReference>
<organism evidence="5 6">
    <name type="scientific">Leifsonella bigeumensis</name>
    <dbReference type="NCBI Taxonomy" id="433643"/>
    <lineage>
        <taxon>Bacteria</taxon>
        <taxon>Bacillati</taxon>
        <taxon>Actinomycetota</taxon>
        <taxon>Actinomycetes</taxon>
        <taxon>Micrococcales</taxon>
        <taxon>Microbacteriaceae</taxon>
        <taxon>Leifsonella</taxon>
    </lineage>
</organism>
<evidence type="ECO:0000313" key="5">
    <source>
        <dbReference type="EMBL" id="GAA3735004.1"/>
    </source>
</evidence>
<dbReference type="InterPro" id="IPR032259">
    <property type="entry name" value="HIBYL-CoA-H"/>
</dbReference>
<keyword evidence="3" id="KW-0378">Hydrolase</keyword>
<accession>A0ABP7FAH1</accession>
<dbReference type="Proteomes" id="UP001501004">
    <property type="component" value="Unassembled WGS sequence"/>
</dbReference>
<dbReference type="Gene3D" id="3.90.226.10">
    <property type="entry name" value="2-enoyl-CoA Hydratase, Chain A, domain 1"/>
    <property type="match status" value="1"/>
</dbReference>
<dbReference type="SUPFAM" id="SSF52096">
    <property type="entry name" value="ClpP/crotonase"/>
    <property type="match status" value="1"/>
</dbReference>
<dbReference type="RefSeq" id="WP_344754122.1">
    <property type="nucleotide sequence ID" value="NZ_BAABAE010000002.1"/>
</dbReference>
<dbReference type="InterPro" id="IPR045004">
    <property type="entry name" value="ECH_dom"/>
</dbReference>
<keyword evidence="6" id="KW-1185">Reference proteome</keyword>
<dbReference type="PANTHER" id="PTHR43176:SF3">
    <property type="entry name" value="3-HYDROXYISOBUTYRYL-COA HYDROLASE, MITOCHONDRIAL"/>
    <property type="match status" value="1"/>
</dbReference>
<feature type="domain" description="Enoyl-CoA hydratase/isomerase" evidence="4">
    <location>
        <begin position="17"/>
        <end position="336"/>
    </location>
</feature>
<dbReference type="EMBL" id="BAABAE010000002">
    <property type="protein sequence ID" value="GAA3735004.1"/>
    <property type="molecule type" value="Genomic_DNA"/>
</dbReference>
<evidence type="ECO:0000256" key="3">
    <source>
        <dbReference type="ARBA" id="ARBA00022801"/>
    </source>
</evidence>
<evidence type="ECO:0000256" key="2">
    <source>
        <dbReference type="ARBA" id="ARBA00011915"/>
    </source>
</evidence>
<dbReference type="PANTHER" id="PTHR43176">
    <property type="entry name" value="3-HYDROXYISOBUTYRYL-COA HYDROLASE-RELATED"/>
    <property type="match status" value="1"/>
</dbReference>
<dbReference type="CDD" id="cd06558">
    <property type="entry name" value="crotonase-like"/>
    <property type="match status" value="1"/>
</dbReference>
<name>A0ABP7FAH1_9MICO</name>
<evidence type="ECO:0000259" key="4">
    <source>
        <dbReference type="Pfam" id="PF16113"/>
    </source>
</evidence>
<comment type="caution">
    <text evidence="5">The sequence shown here is derived from an EMBL/GenBank/DDBJ whole genome shotgun (WGS) entry which is preliminary data.</text>
</comment>